<keyword evidence="3" id="KW-0812">Transmembrane</keyword>
<reference evidence="5" key="2">
    <citation type="submission" date="2020-09" db="EMBL/GenBank/DDBJ databases">
        <authorList>
            <person name="Sun Q."/>
            <person name="Zhou Y."/>
        </authorList>
    </citation>
    <scope>NUCLEOTIDE SEQUENCE</scope>
    <source>
        <strain evidence="5">CGMCC 1.12181</strain>
    </source>
</reference>
<feature type="domain" description="Glutamate synthase" evidence="4">
    <location>
        <begin position="152"/>
        <end position="470"/>
    </location>
</feature>
<proteinExistence type="inferred from homology"/>
<dbReference type="PIRSF" id="PIRSF500060">
    <property type="entry name" value="UCP500060"/>
    <property type="match status" value="1"/>
</dbReference>
<organism evidence="5 6">
    <name type="scientific">Marinicella pacifica</name>
    <dbReference type="NCBI Taxonomy" id="1171543"/>
    <lineage>
        <taxon>Bacteria</taxon>
        <taxon>Pseudomonadati</taxon>
        <taxon>Pseudomonadota</taxon>
        <taxon>Gammaproteobacteria</taxon>
        <taxon>Lysobacterales</taxon>
        <taxon>Marinicellaceae</taxon>
        <taxon>Marinicella</taxon>
    </lineage>
</organism>
<evidence type="ECO:0000259" key="4">
    <source>
        <dbReference type="Pfam" id="PF01645"/>
    </source>
</evidence>
<dbReference type="InterPro" id="IPR027283">
    <property type="entry name" value="YerD"/>
</dbReference>
<dbReference type="EMBL" id="BMEO01000014">
    <property type="protein sequence ID" value="GGG01411.1"/>
    <property type="molecule type" value="Genomic_DNA"/>
</dbReference>
<dbReference type="InterPro" id="IPR013785">
    <property type="entry name" value="Aldolase_TIM"/>
</dbReference>
<dbReference type="CDD" id="cd02808">
    <property type="entry name" value="GltS_FMN"/>
    <property type="match status" value="1"/>
</dbReference>
<evidence type="ECO:0000256" key="3">
    <source>
        <dbReference type="SAM" id="Phobius"/>
    </source>
</evidence>
<evidence type="ECO:0000313" key="5">
    <source>
        <dbReference type="EMBL" id="GGG01411.1"/>
    </source>
</evidence>
<keyword evidence="3" id="KW-1133">Transmembrane helix</keyword>
<dbReference type="PIRSF" id="PIRSF006429">
    <property type="entry name" value="GOGAT_lg_2"/>
    <property type="match status" value="1"/>
</dbReference>
<evidence type="ECO:0000313" key="6">
    <source>
        <dbReference type="Proteomes" id="UP000605253"/>
    </source>
</evidence>
<dbReference type="Gene3D" id="3.20.20.70">
    <property type="entry name" value="Aldolase class I"/>
    <property type="match status" value="1"/>
</dbReference>
<dbReference type="GO" id="GO:0006537">
    <property type="term" value="P:glutamate biosynthetic process"/>
    <property type="evidence" value="ECO:0007669"/>
    <property type="project" value="InterPro"/>
</dbReference>
<evidence type="ECO:0000256" key="2">
    <source>
        <dbReference type="PIRNR" id="PIRNR006429"/>
    </source>
</evidence>
<name>A0A917CWF9_9GAMM</name>
<gene>
    <name evidence="5" type="ORF">GCM10011365_23280</name>
</gene>
<dbReference type="AlphaFoldDB" id="A0A917CWF9"/>
<keyword evidence="3" id="KW-0472">Membrane</keyword>
<keyword evidence="6" id="KW-1185">Reference proteome</keyword>
<dbReference type="GO" id="GO:0015930">
    <property type="term" value="F:glutamate synthase activity"/>
    <property type="evidence" value="ECO:0007669"/>
    <property type="project" value="InterPro"/>
</dbReference>
<dbReference type="Pfam" id="PF01645">
    <property type="entry name" value="Glu_synthase"/>
    <property type="match status" value="1"/>
</dbReference>
<dbReference type="PANTHER" id="PTHR43819">
    <property type="entry name" value="ARCHAEAL-TYPE GLUTAMATE SYNTHASE [NADPH]"/>
    <property type="match status" value="1"/>
</dbReference>
<dbReference type="InterPro" id="IPR024188">
    <property type="entry name" value="GltB"/>
</dbReference>
<protein>
    <submittedName>
        <fullName evidence="5">FMN-binding glutamate synthase family protein</fullName>
    </submittedName>
</protein>
<dbReference type="RefSeq" id="WP_188365932.1">
    <property type="nucleotide sequence ID" value="NZ_BAABJF010000020.1"/>
</dbReference>
<comment type="caution">
    <text evidence="5">The sequence shown here is derived from an EMBL/GenBank/DDBJ whole genome shotgun (WGS) entry which is preliminary data.</text>
</comment>
<reference evidence="5" key="1">
    <citation type="journal article" date="2014" name="Int. J. Syst. Evol. Microbiol.">
        <title>Complete genome sequence of Corynebacterium casei LMG S-19264T (=DSM 44701T), isolated from a smear-ripened cheese.</title>
        <authorList>
            <consortium name="US DOE Joint Genome Institute (JGI-PGF)"/>
            <person name="Walter F."/>
            <person name="Albersmeier A."/>
            <person name="Kalinowski J."/>
            <person name="Ruckert C."/>
        </authorList>
    </citation>
    <scope>NUCLEOTIDE SEQUENCE</scope>
    <source>
        <strain evidence="5">CGMCC 1.12181</strain>
    </source>
</reference>
<evidence type="ECO:0000256" key="1">
    <source>
        <dbReference type="ARBA" id="ARBA00009716"/>
    </source>
</evidence>
<dbReference type="InterPro" id="IPR002932">
    <property type="entry name" value="Glu_synthdom"/>
</dbReference>
<dbReference type="SUPFAM" id="SSF51395">
    <property type="entry name" value="FMN-linked oxidoreductases"/>
    <property type="match status" value="1"/>
</dbReference>
<sequence length="534" mass="59422">MTVRQKFLVLLAVIPALTVLWAQFWTAAWWLFIIWVPLSVIGLWDMFQKKQTLRRLYPVIGHFRYLLESFRTEIQQYFIETDLSGKPVNREHRALVYQRAKGQRDTRPFGTIVDVQAEGYEWINHSVSPAKIKYYHPRVTIGGKDCQQPYQASLLNISAMSYGSLGHNAIEALNLGAKRGGFCHNTGEGGISPYHMKHGGDLTMQFGSGYFGCRDKEGHFDETLFTQKATRDQIKMIEIKLSQGAKPGHGGVLPGSKVTPEIAAIRHVEPYKTVESPASHSAFSTPVELLQFVAKIRALSGGKPVGFKLCLGKKYEFLALCKAMLETNILPDFITIDGSEGGTGAAPIELTNSVGTPLRDALVYVNNALIGTGLRPHLKIIVAGKIISAFHMIKALALGADTVNSARGMMFALGCIQARVCDTGNCPTGITTQDPARNKGLVVENKAERVARYHRKMLENMIDLLAAAGLSSFDELRPHHIIQRVQGSLVRNYEELYPTLKAGILLDDDQRPAMWQADWQQANPHRWHNPQHNN</sequence>
<feature type="transmembrane region" description="Helical" evidence="3">
    <location>
        <begin position="7"/>
        <end position="24"/>
    </location>
</feature>
<dbReference type="Proteomes" id="UP000605253">
    <property type="component" value="Unassembled WGS sequence"/>
</dbReference>
<accession>A0A917CWF9</accession>
<comment type="similarity">
    <text evidence="1 2">Belongs to the glutamate synthase family.</text>
</comment>
<dbReference type="PANTHER" id="PTHR43819:SF1">
    <property type="entry name" value="ARCHAEAL-TYPE GLUTAMATE SYNTHASE [NADPH]"/>
    <property type="match status" value="1"/>
</dbReference>